<evidence type="ECO:0000256" key="1">
    <source>
        <dbReference type="SAM" id="SignalP"/>
    </source>
</evidence>
<reference evidence="2 3" key="1">
    <citation type="submission" date="2021-01" db="EMBL/GenBank/DDBJ databases">
        <title>FDA dAtabase for Regulatory Grade micrObial Sequences (FDA-ARGOS): Supporting development and validation of Infectious Disease Dx tests.</title>
        <authorList>
            <person name="Nelson B."/>
            <person name="Plummer A."/>
            <person name="Tallon L."/>
            <person name="Sadzewicz L."/>
            <person name="Zhao X."/>
            <person name="Boylan J."/>
            <person name="Ott S."/>
            <person name="Bowen H."/>
            <person name="Vavikolanu K."/>
            <person name="Mehta A."/>
            <person name="Aluvathingal J."/>
            <person name="Nadendla S."/>
            <person name="Myers T."/>
            <person name="Yan Y."/>
            <person name="Sichtig H."/>
        </authorList>
    </citation>
    <scope>NUCLEOTIDE SEQUENCE [LARGE SCALE GENOMIC DNA]</scope>
    <source>
        <strain evidence="2 3">FDAARGOS_1161</strain>
        <plasmid evidence="2 3">unnamed</plasmid>
    </source>
</reference>
<dbReference type="EMBL" id="CP068052">
    <property type="protein sequence ID" value="QQS98426.1"/>
    <property type="molecule type" value="Genomic_DNA"/>
</dbReference>
<dbReference type="KEGG" id="ppsr:I6J18_00295"/>
<name>A0A974NIB7_PERPY</name>
<dbReference type="PROSITE" id="PS51257">
    <property type="entry name" value="PROKAR_LIPOPROTEIN"/>
    <property type="match status" value="1"/>
</dbReference>
<organism evidence="2 3">
    <name type="scientific">Peribacillus psychrosaccharolyticus</name>
    <name type="common">Bacillus psychrosaccharolyticus</name>
    <dbReference type="NCBI Taxonomy" id="1407"/>
    <lineage>
        <taxon>Bacteria</taxon>
        <taxon>Bacillati</taxon>
        <taxon>Bacillota</taxon>
        <taxon>Bacilli</taxon>
        <taxon>Bacillales</taxon>
        <taxon>Bacillaceae</taxon>
        <taxon>Peribacillus</taxon>
    </lineage>
</organism>
<dbReference type="RefSeq" id="WP_040374273.1">
    <property type="nucleotide sequence ID" value="NZ_CP068052.1"/>
</dbReference>
<evidence type="ECO:0000313" key="2">
    <source>
        <dbReference type="EMBL" id="QQS98426.1"/>
    </source>
</evidence>
<sequence>MKKLLYIFSISFLVLITAACGKNEVDESGPADIPIKWVNAQIQNDQSKMVELLDKKTTALDQNQNAERKDTIKKYTLTEWKATNENYFYKIEFQDPTDKEKLRTDKMEVIKTESGWKRTKYGNIVDFDRLVEDLKPKVLRELHDE</sequence>
<gene>
    <name evidence="2" type="ORF">I6J18_00295</name>
</gene>
<keyword evidence="3" id="KW-1185">Reference proteome</keyword>
<dbReference type="Proteomes" id="UP000595254">
    <property type="component" value="Plasmid unnamed"/>
</dbReference>
<feature type="chain" id="PRO_5037179610" description="Lipoprotein" evidence="1">
    <location>
        <begin position="22"/>
        <end position="145"/>
    </location>
</feature>
<accession>A0A974NIB7</accession>
<dbReference type="AlphaFoldDB" id="A0A974NIB7"/>
<geneLocation type="plasmid" evidence="2 3">
    <name>unnamed</name>
</geneLocation>
<evidence type="ECO:0000313" key="3">
    <source>
        <dbReference type="Proteomes" id="UP000595254"/>
    </source>
</evidence>
<proteinExistence type="predicted"/>
<protein>
    <recommendedName>
        <fullName evidence="4">Lipoprotein</fullName>
    </recommendedName>
</protein>
<evidence type="ECO:0008006" key="4">
    <source>
        <dbReference type="Google" id="ProtNLM"/>
    </source>
</evidence>
<keyword evidence="1" id="KW-0732">Signal</keyword>
<feature type="signal peptide" evidence="1">
    <location>
        <begin position="1"/>
        <end position="21"/>
    </location>
</feature>
<keyword evidence="2" id="KW-0614">Plasmid</keyword>